<reference evidence="1" key="1">
    <citation type="submission" date="2019-08" db="EMBL/GenBank/DDBJ databases">
        <authorList>
            <person name="Kucharzyk K."/>
            <person name="Murdoch R.W."/>
            <person name="Higgins S."/>
            <person name="Loffler F."/>
        </authorList>
    </citation>
    <scope>NUCLEOTIDE SEQUENCE</scope>
</reference>
<gene>
    <name evidence="1" type="ORF">SDC9_155095</name>
</gene>
<accession>A0A645F5J8</accession>
<protein>
    <submittedName>
        <fullName evidence="1">Uncharacterized protein</fullName>
    </submittedName>
</protein>
<name>A0A645F5J8_9ZZZZ</name>
<organism evidence="1">
    <name type="scientific">bioreactor metagenome</name>
    <dbReference type="NCBI Taxonomy" id="1076179"/>
    <lineage>
        <taxon>unclassified sequences</taxon>
        <taxon>metagenomes</taxon>
        <taxon>ecological metagenomes</taxon>
    </lineage>
</organism>
<dbReference type="AlphaFoldDB" id="A0A645F5J8"/>
<proteinExistence type="predicted"/>
<sequence length="82" mass="9301">MITALIIANIALTIGAMYMVKETKKMNKSIEDLGLNLAHIQRNELEMNNNITSSKKDIIEEFKIVHKKAIAYPSPLVFLRSK</sequence>
<evidence type="ECO:0000313" key="1">
    <source>
        <dbReference type="EMBL" id="MPN07823.1"/>
    </source>
</evidence>
<comment type="caution">
    <text evidence="1">The sequence shown here is derived from an EMBL/GenBank/DDBJ whole genome shotgun (WGS) entry which is preliminary data.</text>
</comment>
<dbReference type="EMBL" id="VSSQ01053827">
    <property type="protein sequence ID" value="MPN07823.1"/>
    <property type="molecule type" value="Genomic_DNA"/>
</dbReference>